<dbReference type="InterPro" id="IPR038637">
    <property type="entry name" value="NPCBM_sf"/>
</dbReference>
<dbReference type="SUPFAM" id="SSF49785">
    <property type="entry name" value="Galactose-binding domain-like"/>
    <property type="match status" value="1"/>
</dbReference>
<dbReference type="Proteomes" id="UP000317648">
    <property type="component" value="Chromosome"/>
</dbReference>
<dbReference type="EMBL" id="CP036433">
    <property type="protein sequence ID" value="QDU98110.1"/>
    <property type="molecule type" value="Genomic_DNA"/>
</dbReference>
<reference evidence="2 3" key="1">
    <citation type="submission" date="2019-02" db="EMBL/GenBank/DDBJ databases">
        <title>Deep-cultivation of Planctomycetes and their phenomic and genomic characterization uncovers novel biology.</title>
        <authorList>
            <person name="Wiegand S."/>
            <person name="Jogler M."/>
            <person name="Boedeker C."/>
            <person name="Pinto D."/>
            <person name="Vollmers J."/>
            <person name="Rivas-Marin E."/>
            <person name="Kohn T."/>
            <person name="Peeters S.H."/>
            <person name="Heuer A."/>
            <person name="Rast P."/>
            <person name="Oberbeckmann S."/>
            <person name="Bunk B."/>
            <person name="Jeske O."/>
            <person name="Meyerdierks A."/>
            <person name="Storesund J.E."/>
            <person name="Kallscheuer N."/>
            <person name="Luecker S."/>
            <person name="Lage O.M."/>
            <person name="Pohl T."/>
            <person name="Merkel B.J."/>
            <person name="Hornburger P."/>
            <person name="Mueller R.-W."/>
            <person name="Bruemmer F."/>
            <person name="Labrenz M."/>
            <person name="Spormann A.M."/>
            <person name="Op den Camp H."/>
            <person name="Overmann J."/>
            <person name="Amann R."/>
            <person name="Jetten M.S.M."/>
            <person name="Mascher T."/>
            <person name="Medema M.H."/>
            <person name="Devos D.P."/>
            <person name="Kaster A.-K."/>
            <person name="Ovreas L."/>
            <person name="Rohde M."/>
            <person name="Galperin M.Y."/>
            <person name="Jogler C."/>
        </authorList>
    </citation>
    <scope>NUCLEOTIDE SEQUENCE [LARGE SCALE GENOMIC DNA]</scope>
    <source>
        <strain evidence="2 3">Pla85_3_4</strain>
    </source>
</reference>
<evidence type="ECO:0000259" key="1">
    <source>
        <dbReference type="SMART" id="SM00776"/>
    </source>
</evidence>
<dbReference type="AlphaFoldDB" id="A0A518E1Z1"/>
<sequence>MRTGRLADALMAIRFTLFLPLLLACGTLLPAADTLETLTGETLQAEIAGIVDGKLQATGMADGLPLARLLSLERASLSVPPDPAGLPPAPGSEIAALPCRVDLLGGGRLLAAQAIYAEEQFTFDLGDDLKLSLPIDCVRAVRFRADFTSPAFEQALAEPSGAEDRLFVEFAEQEFQSLSGLLEQITGEQVQFQWQGETRRLARAKVAGLVAAQVLERQPKTSQVYLRQGSVLAGTILSLVDGQLTLDLTGGGQATLPWQAVERLELQSDRLAYLSDFETIGEERKTLATLDRPAQRDRSVAGNRLTLAKQTYGKGLGVQSASQLTFELAGQYDLFLATLGVDDETAGKGDCEVQVLLDGKAIFTQRVKAADPPHALRLPVAGGRQLQLVVEPGADLDLADHVDWAGARVVRTRD</sequence>
<dbReference type="PROSITE" id="PS51257">
    <property type="entry name" value="PROKAR_LIPOPROTEIN"/>
    <property type="match status" value="1"/>
</dbReference>
<dbReference type="Gene3D" id="2.60.120.1060">
    <property type="entry name" value="NPCBM/NEW2 domain"/>
    <property type="match status" value="1"/>
</dbReference>
<name>A0A518E1Z1_9BACT</name>
<dbReference type="InterPro" id="IPR008979">
    <property type="entry name" value="Galactose-bd-like_sf"/>
</dbReference>
<organism evidence="2 3">
    <name type="scientific">Lignipirellula cremea</name>
    <dbReference type="NCBI Taxonomy" id="2528010"/>
    <lineage>
        <taxon>Bacteria</taxon>
        <taxon>Pseudomonadati</taxon>
        <taxon>Planctomycetota</taxon>
        <taxon>Planctomycetia</taxon>
        <taxon>Pirellulales</taxon>
        <taxon>Pirellulaceae</taxon>
        <taxon>Lignipirellula</taxon>
    </lineage>
</organism>
<dbReference type="SMART" id="SM00776">
    <property type="entry name" value="NPCBM"/>
    <property type="match status" value="1"/>
</dbReference>
<protein>
    <submittedName>
        <fullName evidence="2">NPCBM/NEW2 domain protein</fullName>
    </submittedName>
</protein>
<accession>A0A518E1Z1</accession>
<proteinExistence type="predicted"/>
<evidence type="ECO:0000313" key="2">
    <source>
        <dbReference type="EMBL" id="QDU98110.1"/>
    </source>
</evidence>
<evidence type="ECO:0000313" key="3">
    <source>
        <dbReference type="Proteomes" id="UP000317648"/>
    </source>
</evidence>
<dbReference type="InterPro" id="IPR013222">
    <property type="entry name" value="Glyco_hyd_98_carb-bd"/>
</dbReference>
<dbReference type="KEGG" id="lcre:Pla8534_59710"/>
<keyword evidence="3" id="KW-1185">Reference proteome</keyword>
<gene>
    <name evidence="2" type="ORF">Pla8534_59710</name>
</gene>
<dbReference type="Pfam" id="PF08305">
    <property type="entry name" value="NPCBM"/>
    <property type="match status" value="1"/>
</dbReference>
<feature type="domain" description="Glycosyl hydrolase family 98 putative carbohydrate-binding module" evidence="1">
    <location>
        <begin position="274"/>
        <end position="411"/>
    </location>
</feature>